<feature type="transmembrane region" description="Helical" evidence="6">
    <location>
        <begin position="143"/>
        <end position="161"/>
    </location>
</feature>
<feature type="transmembrane region" description="Helical" evidence="6">
    <location>
        <begin position="74"/>
        <end position="91"/>
    </location>
</feature>
<evidence type="ECO:0000313" key="9">
    <source>
        <dbReference type="Proteomes" id="UP001205843"/>
    </source>
</evidence>
<comment type="caution">
    <text evidence="8">The sequence shown here is derived from an EMBL/GenBank/DDBJ whole genome shotgun (WGS) entry which is preliminary data.</text>
</comment>
<proteinExistence type="predicted"/>
<keyword evidence="3" id="KW-0201">Cytochrome c-type biogenesis</keyword>
<dbReference type="InterPro" id="IPR045062">
    <property type="entry name" value="Cyt_c_biogenesis_CcsA/CcmC"/>
</dbReference>
<evidence type="ECO:0000256" key="6">
    <source>
        <dbReference type="SAM" id="Phobius"/>
    </source>
</evidence>
<evidence type="ECO:0000256" key="1">
    <source>
        <dbReference type="ARBA" id="ARBA00004141"/>
    </source>
</evidence>
<keyword evidence="9" id="KW-1185">Reference proteome</keyword>
<evidence type="ECO:0000259" key="7">
    <source>
        <dbReference type="Pfam" id="PF01578"/>
    </source>
</evidence>
<keyword evidence="2 6" id="KW-0812">Transmembrane</keyword>
<dbReference type="GO" id="GO:0005886">
    <property type="term" value="C:plasma membrane"/>
    <property type="evidence" value="ECO:0007669"/>
    <property type="project" value="TreeGrafter"/>
</dbReference>
<evidence type="ECO:0000256" key="2">
    <source>
        <dbReference type="ARBA" id="ARBA00022692"/>
    </source>
</evidence>
<feature type="transmembrane region" description="Helical" evidence="6">
    <location>
        <begin position="252"/>
        <end position="271"/>
    </location>
</feature>
<feature type="transmembrane region" description="Helical" evidence="6">
    <location>
        <begin position="357"/>
        <end position="378"/>
    </location>
</feature>
<gene>
    <name evidence="8" type="ORF">J2T57_000542</name>
</gene>
<keyword evidence="4 6" id="KW-1133">Transmembrane helix</keyword>
<feature type="transmembrane region" description="Helical" evidence="6">
    <location>
        <begin position="49"/>
        <end position="67"/>
    </location>
</feature>
<sequence length="387" mass="44116">MSTPQETMVHDFDDRGFLRRLSWFDWLWAAAFLVGTIYASVYFAEWMDGYEQAILYGTYGVTVWIGWNWKAARIFTIVVTLVTLFAVSRYPTLSAGTEDFFLNYLVSSQSAIMWMCALFPAAMVFYFVGLIARAPFPEKVGTALMWGASGAALVGLLVRWWESYLIAPEVGRIPVTNLYEVFVLFGLCTGLLYLYYEERHRTRALGGFVGIILTASVGFLLWYHFDRQAHEIDPLIPALQSWWMKIHVPTNFVAYGAFSIAAMIGVAYLFYARNPEAWERRGLPSAEVMDDIMYKNVALGFVFFTVATILGALWAAEAWGGYWSWDPKETWSLILWLNYAAWLHLRFTKGWRGVPMAIWAIIGLLVTTFTFLGVNIFLSGLHSYGEL</sequence>
<dbReference type="InterPro" id="IPR017562">
    <property type="entry name" value="Cyt_c_biogenesis_CcsA"/>
</dbReference>
<dbReference type="EMBL" id="JALJXV010000001">
    <property type="protein sequence ID" value="MCP1673450.1"/>
    <property type="molecule type" value="Genomic_DNA"/>
</dbReference>
<dbReference type="GO" id="GO:0017004">
    <property type="term" value="P:cytochrome complex assembly"/>
    <property type="evidence" value="ECO:0007669"/>
    <property type="project" value="UniProtKB-KW"/>
</dbReference>
<organism evidence="8 9">
    <name type="scientific">Natronocella acetinitrilica</name>
    <dbReference type="NCBI Taxonomy" id="414046"/>
    <lineage>
        <taxon>Bacteria</taxon>
        <taxon>Pseudomonadati</taxon>
        <taxon>Pseudomonadota</taxon>
        <taxon>Gammaproteobacteria</taxon>
        <taxon>Chromatiales</taxon>
        <taxon>Ectothiorhodospiraceae</taxon>
        <taxon>Natronocella</taxon>
    </lineage>
</organism>
<dbReference type="GO" id="GO:0020037">
    <property type="term" value="F:heme binding"/>
    <property type="evidence" value="ECO:0007669"/>
    <property type="project" value="InterPro"/>
</dbReference>
<protein>
    <submittedName>
        <fullName evidence="8">Cytochrome c-type biogenesis protein CcsB</fullName>
    </submittedName>
</protein>
<evidence type="ECO:0000256" key="4">
    <source>
        <dbReference type="ARBA" id="ARBA00022989"/>
    </source>
</evidence>
<dbReference type="PANTHER" id="PTHR30071">
    <property type="entry name" value="HEME EXPORTER PROTEIN C"/>
    <property type="match status" value="1"/>
</dbReference>
<comment type="subcellular location">
    <subcellularLocation>
        <location evidence="1">Membrane</location>
        <topology evidence="1">Multi-pass membrane protein</topology>
    </subcellularLocation>
</comment>
<keyword evidence="5 6" id="KW-0472">Membrane</keyword>
<feature type="domain" description="Cytochrome c assembly protein" evidence="7">
    <location>
        <begin position="176"/>
        <end position="382"/>
    </location>
</feature>
<feature type="transmembrane region" description="Helical" evidence="6">
    <location>
        <begin position="292"/>
        <end position="316"/>
    </location>
</feature>
<dbReference type="NCBIfam" id="TIGR03144">
    <property type="entry name" value="cytochr_II_ccsB"/>
    <property type="match status" value="1"/>
</dbReference>
<accession>A0AAE3G0H7</accession>
<feature type="transmembrane region" description="Helical" evidence="6">
    <location>
        <begin position="111"/>
        <end position="131"/>
    </location>
</feature>
<dbReference type="AlphaFoldDB" id="A0AAE3G0H7"/>
<dbReference type="PANTHER" id="PTHR30071:SF1">
    <property type="entry name" value="CYTOCHROME B_B6 PROTEIN-RELATED"/>
    <property type="match status" value="1"/>
</dbReference>
<name>A0AAE3G0H7_9GAMM</name>
<feature type="transmembrane region" description="Helical" evidence="6">
    <location>
        <begin position="21"/>
        <end position="43"/>
    </location>
</feature>
<dbReference type="Proteomes" id="UP001205843">
    <property type="component" value="Unassembled WGS sequence"/>
</dbReference>
<feature type="transmembrane region" description="Helical" evidence="6">
    <location>
        <begin position="173"/>
        <end position="196"/>
    </location>
</feature>
<dbReference type="RefSeq" id="WP_253473823.1">
    <property type="nucleotide sequence ID" value="NZ_JALJXV010000001.1"/>
</dbReference>
<reference evidence="8" key="1">
    <citation type="submission" date="2022-03" db="EMBL/GenBank/DDBJ databases">
        <title>Genomic Encyclopedia of Type Strains, Phase III (KMG-III): the genomes of soil and plant-associated and newly described type strains.</title>
        <authorList>
            <person name="Whitman W."/>
        </authorList>
    </citation>
    <scope>NUCLEOTIDE SEQUENCE</scope>
    <source>
        <strain evidence="8">ANL 6-2</strain>
    </source>
</reference>
<dbReference type="InterPro" id="IPR002541">
    <property type="entry name" value="Cyt_c_assembly"/>
</dbReference>
<dbReference type="Pfam" id="PF01578">
    <property type="entry name" value="Cytochrom_C_asm"/>
    <property type="match status" value="1"/>
</dbReference>
<evidence type="ECO:0000313" key="8">
    <source>
        <dbReference type="EMBL" id="MCP1673450.1"/>
    </source>
</evidence>
<evidence type="ECO:0000256" key="3">
    <source>
        <dbReference type="ARBA" id="ARBA00022748"/>
    </source>
</evidence>
<evidence type="ECO:0000256" key="5">
    <source>
        <dbReference type="ARBA" id="ARBA00023136"/>
    </source>
</evidence>
<feature type="transmembrane region" description="Helical" evidence="6">
    <location>
        <begin position="205"/>
        <end position="225"/>
    </location>
</feature>